<sequence>MPHNEGQRVEYLDQENKKCQGEITKVSGSGAATTYTIKNEKTHRDDKVREMQIEQDL</sequence>
<dbReference type="EMBL" id="JBEXIP010000007">
    <property type="protein sequence ID" value="MET8433479.1"/>
    <property type="molecule type" value="Genomic_DNA"/>
</dbReference>
<gene>
    <name evidence="2" type="ORF">ABZV61_11865</name>
</gene>
<proteinExistence type="predicted"/>
<comment type="caution">
    <text evidence="2">The sequence shown here is derived from an EMBL/GenBank/DDBJ whole genome shotgun (WGS) entry which is preliminary data.</text>
</comment>
<evidence type="ECO:0000313" key="3">
    <source>
        <dbReference type="Proteomes" id="UP001550044"/>
    </source>
</evidence>
<dbReference type="RefSeq" id="WP_356498390.1">
    <property type="nucleotide sequence ID" value="NZ_JBEXEF010000057.1"/>
</dbReference>
<evidence type="ECO:0008006" key="4">
    <source>
        <dbReference type="Google" id="ProtNLM"/>
    </source>
</evidence>
<evidence type="ECO:0000313" key="2">
    <source>
        <dbReference type="EMBL" id="MET8433479.1"/>
    </source>
</evidence>
<reference evidence="2 3" key="1">
    <citation type="submission" date="2024-06" db="EMBL/GenBank/DDBJ databases">
        <title>The Natural Products Discovery Center: Release of the First 8490 Sequenced Strains for Exploring Actinobacteria Biosynthetic Diversity.</title>
        <authorList>
            <person name="Kalkreuter E."/>
            <person name="Kautsar S.A."/>
            <person name="Yang D."/>
            <person name="Bader C.D."/>
            <person name="Teijaro C.N."/>
            <person name="Fluegel L."/>
            <person name="Davis C.M."/>
            <person name="Simpson J.R."/>
            <person name="Lauterbach L."/>
            <person name="Steele A.D."/>
            <person name="Gui C."/>
            <person name="Meng S."/>
            <person name="Li G."/>
            <person name="Viehrig K."/>
            <person name="Ye F."/>
            <person name="Su P."/>
            <person name="Kiefer A.F."/>
            <person name="Nichols A."/>
            <person name="Cepeda A.J."/>
            <person name="Yan W."/>
            <person name="Fan B."/>
            <person name="Jiang Y."/>
            <person name="Adhikari A."/>
            <person name="Zheng C.-J."/>
            <person name="Schuster L."/>
            <person name="Cowan T.M."/>
            <person name="Smanski M.J."/>
            <person name="Chevrette M.G."/>
            <person name="De Carvalho L.P.S."/>
            <person name="Shen B."/>
        </authorList>
    </citation>
    <scope>NUCLEOTIDE SEQUENCE [LARGE SCALE GENOMIC DNA]</scope>
    <source>
        <strain evidence="2 3">NPDC005137</strain>
    </source>
</reference>
<name>A0ABV2U6K8_9ACTN</name>
<feature type="region of interest" description="Disordered" evidence="1">
    <location>
        <begin position="34"/>
        <end position="57"/>
    </location>
</feature>
<accession>A0ABV2U6K8</accession>
<dbReference type="Proteomes" id="UP001550044">
    <property type="component" value="Unassembled WGS sequence"/>
</dbReference>
<keyword evidence="3" id="KW-1185">Reference proteome</keyword>
<evidence type="ECO:0000256" key="1">
    <source>
        <dbReference type="SAM" id="MobiDB-lite"/>
    </source>
</evidence>
<organism evidence="2 3">
    <name type="scientific">Streptomyces sp. 900116325</name>
    <dbReference type="NCBI Taxonomy" id="3154295"/>
    <lineage>
        <taxon>Bacteria</taxon>
        <taxon>Bacillati</taxon>
        <taxon>Actinomycetota</taxon>
        <taxon>Actinomycetes</taxon>
        <taxon>Kitasatosporales</taxon>
        <taxon>Streptomycetaceae</taxon>
        <taxon>Streptomyces</taxon>
    </lineage>
</organism>
<feature type="compositionally biased region" description="Basic and acidic residues" evidence="1">
    <location>
        <begin position="38"/>
        <end position="57"/>
    </location>
</feature>
<protein>
    <recommendedName>
        <fullName evidence="4">Hypervirulence associated protein TUDOR domain-containing protein</fullName>
    </recommendedName>
</protein>